<keyword evidence="5" id="KW-1185">Reference proteome</keyword>
<accession>A0A941E4U8</accession>
<feature type="signal peptide" evidence="3">
    <location>
        <begin position="1"/>
        <end position="28"/>
    </location>
</feature>
<dbReference type="EMBL" id="JAGSPJ010000006">
    <property type="protein sequence ID" value="MBR7801202.1"/>
    <property type="molecule type" value="Genomic_DNA"/>
</dbReference>
<evidence type="ECO:0000256" key="1">
    <source>
        <dbReference type="SAM" id="Coils"/>
    </source>
</evidence>
<comment type="caution">
    <text evidence="4">The sequence shown here is derived from an EMBL/GenBank/DDBJ whole genome shotgun (WGS) entry which is preliminary data.</text>
</comment>
<feature type="chain" id="PRO_5036806604" description="Tfp pilus assembly protein FimV" evidence="3">
    <location>
        <begin position="29"/>
        <end position="493"/>
    </location>
</feature>
<dbReference type="RefSeq" id="WP_212676324.1">
    <property type="nucleotide sequence ID" value="NZ_JAGSPJ010000006.1"/>
</dbReference>
<evidence type="ECO:0000256" key="3">
    <source>
        <dbReference type="SAM" id="SignalP"/>
    </source>
</evidence>
<proteinExistence type="predicted"/>
<dbReference type="Proteomes" id="UP000678545">
    <property type="component" value="Unassembled WGS sequence"/>
</dbReference>
<dbReference type="NCBIfam" id="TIGR03504">
    <property type="entry name" value="FimV_Cterm"/>
    <property type="match status" value="1"/>
</dbReference>
<keyword evidence="1" id="KW-0175">Coiled coil</keyword>
<evidence type="ECO:0008006" key="6">
    <source>
        <dbReference type="Google" id="ProtNLM"/>
    </source>
</evidence>
<reference evidence="4" key="1">
    <citation type="submission" date="2021-04" db="EMBL/GenBank/DDBJ databases">
        <title>novel species isolated from subtropical streams in China.</title>
        <authorList>
            <person name="Lu H."/>
        </authorList>
    </citation>
    <scope>NUCLEOTIDE SEQUENCE</scope>
    <source>
        <strain evidence="4">FT137W</strain>
    </source>
</reference>
<keyword evidence="2" id="KW-1133">Transmembrane helix</keyword>
<evidence type="ECO:0000256" key="2">
    <source>
        <dbReference type="SAM" id="Phobius"/>
    </source>
</evidence>
<dbReference type="InterPro" id="IPR038440">
    <property type="entry name" value="FimV_C_sf"/>
</dbReference>
<keyword evidence="2" id="KW-0472">Membrane</keyword>
<dbReference type="InterPro" id="IPR020011">
    <property type="entry name" value="FimV_C"/>
</dbReference>
<gene>
    <name evidence="4" type="ORF">KDM90_14435</name>
</gene>
<dbReference type="Gene3D" id="1.20.58.2200">
    <property type="match status" value="1"/>
</dbReference>
<evidence type="ECO:0000313" key="5">
    <source>
        <dbReference type="Proteomes" id="UP000678545"/>
    </source>
</evidence>
<keyword evidence="2" id="KW-0812">Transmembrane</keyword>
<protein>
    <recommendedName>
        <fullName evidence="6">Tfp pilus assembly protein FimV</fullName>
    </recommendedName>
</protein>
<dbReference type="AlphaFoldDB" id="A0A941E4U8"/>
<feature type="coiled-coil region" evidence="1">
    <location>
        <begin position="46"/>
        <end position="73"/>
    </location>
</feature>
<keyword evidence="3" id="KW-0732">Signal</keyword>
<feature type="transmembrane region" description="Helical" evidence="2">
    <location>
        <begin position="86"/>
        <end position="107"/>
    </location>
</feature>
<sequence>MNFIASSARAAFIGLICLALQSSMLVHAKQQADMQANSNQSDVTSQTAKQIQQEKLQQELRNLLAENKRINHEKIQVLEAQSKRVFWTKLLIGFLSLALLAALVSFWRLHVQHKIQDGIETLTTSLRHFQDSLFTLSFIDTSQLSTVGGISSFDLDLDDTHSQQANSTIHGFQRTSSKHAVIARDEFSDIRGFVDAWLNVYKPGDPRYEQAQAAASKPSSPKSWLQMLESLRQNNDQIGFESLRKEIKKFFNLKVMPWNASNDVQHQNLYDYPHIVQKIFECWHTNDITVYLERLLNNSRLSPREGFDLHIFQQLEELLSLVNSDNRPKTVSDLKSHPIAEYLIHPDQRGKRTYVSQQNKDTATSTIDSSLAAQFNSPTSIAATSNATGPLSVSKQDELLTPKVSTAALANANTASDYTVRLDHVSRANANQVRIQLASAYLEMADSEGACLLLEDVIREAGPEQQAQARQLLAEIEAKRAAQDITIRHHSGY</sequence>
<name>A0A941E4U8_9BURK</name>
<evidence type="ECO:0000313" key="4">
    <source>
        <dbReference type="EMBL" id="MBR7801202.1"/>
    </source>
</evidence>
<organism evidence="4 5">
    <name type="scientific">Undibacterium fentianense</name>
    <dbReference type="NCBI Taxonomy" id="2828728"/>
    <lineage>
        <taxon>Bacteria</taxon>
        <taxon>Pseudomonadati</taxon>
        <taxon>Pseudomonadota</taxon>
        <taxon>Betaproteobacteria</taxon>
        <taxon>Burkholderiales</taxon>
        <taxon>Oxalobacteraceae</taxon>
        <taxon>Undibacterium</taxon>
    </lineage>
</organism>